<evidence type="ECO:0000256" key="3">
    <source>
        <dbReference type="ARBA" id="ARBA00022448"/>
    </source>
</evidence>
<keyword evidence="5 8" id="KW-0812">Transmembrane</keyword>
<keyword evidence="3 8" id="KW-0813">Transport</keyword>
<evidence type="ECO:0000256" key="9">
    <source>
        <dbReference type="SAM" id="Phobius"/>
    </source>
</evidence>
<evidence type="ECO:0000313" key="11">
    <source>
        <dbReference type="EMBL" id="TQE44382.1"/>
    </source>
</evidence>
<proteinExistence type="inferred from homology"/>
<feature type="transmembrane region" description="Helical" evidence="9">
    <location>
        <begin position="90"/>
        <end position="107"/>
    </location>
</feature>
<dbReference type="GO" id="GO:0010043">
    <property type="term" value="P:response to zinc ion"/>
    <property type="evidence" value="ECO:0007669"/>
    <property type="project" value="TreeGrafter"/>
</dbReference>
<dbReference type="EMBL" id="VHIR01000002">
    <property type="protein sequence ID" value="TQE44382.1"/>
    <property type="molecule type" value="Genomic_DNA"/>
</dbReference>
<accession>A0A540R9G4</accession>
<comment type="subcellular location">
    <subcellularLocation>
        <location evidence="1 8">Cell membrane</location>
        <topology evidence="1 8">Multi-pass membrane protein</topology>
    </subcellularLocation>
</comment>
<dbReference type="GeneID" id="79851802"/>
<feature type="chain" id="PRO_5021899624" evidence="10">
    <location>
        <begin position="18"/>
        <end position="294"/>
    </location>
</feature>
<dbReference type="SUPFAM" id="SSF81345">
    <property type="entry name" value="ABC transporter involved in vitamin B12 uptake, BtuC"/>
    <property type="match status" value="1"/>
</dbReference>
<dbReference type="Proteomes" id="UP000318080">
    <property type="component" value="Unassembled WGS sequence"/>
</dbReference>
<feature type="transmembrane region" description="Helical" evidence="9">
    <location>
        <begin position="134"/>
        <end position="156"/>
    </location>
</feature>
<comment type="caution">
    <text evidence="11">The sequence shown here is derived from an EMBL/GenBank/DDBJ whole genome shotgun (WGS) entry which is preliminary data.</text>
</comment>
<feature type="transmembrane region" description="Helical" evidence="9">
    <location>
        <begin position="59"/>
        <end position="78"/>
    </location>
</feature>
<evidence type="ECO:0000256" key="2">
    <source>
        <dbReference type="ARBA" id="ARBA00008034"/>
    </source>
</evidence>
<dbReference type="InterPro" id="IPR037294">
    <property type="entry name" value="ABC_BtuC-like"/>
</dbReference>
<protein>
    <submittedName>
        <fullName evidence="11">Metal ABC transporter permease</fullName>
    </submittedName>
</protein>
<feature type="transmembrane region" description="Helical" evidence="9">
    <location>
        <begin position="218"/>
        <end position="239"/>
    </location>
</feature>
<dbReference type="RefSeq" id="WP_066489825.1">
    <property type="nucleotide sequence ID" value="NZ_LT596207.1"/>
</dbReference>
<feature type="transmembrane region" description="Helical" evidence="9">
    <location>
        <begin position="176"/>
        <end position="206"/>
    </location>
</feature>
<dbReference type="GO" id="GO:0043190">
    <property type="term" value="C:ATP-binding cassette (ABC) transporter complex"/>
    <property type="evidence" value="ECO:0007669"/>
    <property type="project" value="InterPro"/>
</dbReference>
<organism evidence="11 12">
    <name type="scientific">Corynebacterium phoceense</name>
    <dbReference type="NCBI Taxonomy" id="1686286"/>
    <lineage>
        <taxon>Bacteria</taxon>
        <taxon>Bacillati</taxon>
        <taxon>Actinomycetota</taxon>
        <taxon>Actinomycetes</taxon>
        <taxon>Mycobacteriales</taxon>
        <taxon>Corynebacteriaceae</taxon>
        <taxon>Corynebacterium</taxon>
    </lineage>
</organism>
<evidence type="ECO:0000256" key="5">
    <source>
        <dbReference type="ARBA" id="ARBA00022692"/>
    </source>
</evidence>
<keyword evidence="7 9" id="KW-0472">Membrane</keyword>
<dbReference type="AlphaFoldDB" id="A0A540R9G4"/>
<sequence>MSLALAACLLAVATALACALPGVFVVLKRESMVIDGIGHAVLPGIAVGYLFTADIDSPVLLVTAASAGLAVALGTEWLGRSGLLAGDAPLGLIFPALFAAGVILISTRMSHVHLDVHAVLVGDLNLVALTHPGYALVMAIIAILNVTFCAVALPRLTTSTFDPAFAHSAGLRTRGLHVAFMALVSLTATAAFQAAGAMLVIALMVIPACAARLLTTRVMTMLATACGIGILGALGGFWLAYHLNAATSAGMAVTNAGLGVLAFLISRLRTTRFVSHERAENLQHGQPVQAGIVD</sequence>
<name>A0A540R9G4_9CORY</name>
<dbReference type="STRING" id="1686286.GCA_900092335_00455"/>
<feature type="transmembrane region" description="Helical" evidence="9">
    <location>
        <begin position="33"/>
        <end position="52"/>
    </location>
</feature>
<evidence type="ECO:0000256" key="4">
    <source>
        <dbReference type="ARBA" id="ARBA00022475"/>
    </source>
</evidence>
<dbReference type="GO" id="GO:0055085">
    <property type="term" value="P:transmembrane transport"/>
    <property type="evidence" value="ECO:0007669"/>
    <property type="project" value="InterPro"/>
</dbReference>
<feature type="signal peptide" evidence="10">
    <location>
        <begin position="1"/>
        <end position="17"/>
    </location>
</feature>
<evidence type="ECO:0000313" key="12">
    <source>
        <dbReference type="Proteomes" id="UP000318080"/>
    </source>
</evidence>
<reference evidence="11 12" key="1">
    <citation type="submission" date="2019-06" db="EMBL/GenBank/DDBJ databases">
        <title>Draft genome of C. phoceense Strain 272.</title>
        <authorList>
            <person name="Pacheco L.G.C."/>
            <person name="Barberis C.M."/>
            <person name="Almuzara M.N."/>
            <person name="Traglia G.M."/>
            <person name="Santos C.S."/>
            <person name="Rocha D.J.P.G."/>
            <person name="Aguiar E.R.G.R."/>
            <person name="Vay C.A."/>
        </authorList>
    </citation>
    <scope>NUCLEOTIDE SEQUENCE [LARGE SCALE GENOMIC DNA]</scope>
    <source>
        <strain evidence="11 12">272</strain>
    </source>
</reference>
<keyword evidence="12" id="KW-1185">Reference proteome</keyword>
<keyword evidence="4" id="KW-1003">Cell membrane</keyword>
<gene>
    <name evidence="11" type="ORF">EJK80_02005</name>
</gene>
<dbReference type="PANTHER" id="PTHR30477">
    <property type="entry name" value="ABC-TRANSPORTER METAL-BINDING PROTEIN"/>
    <property type="match status" value="1"/>
</dbReference>
<dbReference type="PANTHER" id="PTHR30477:SF8">
    <property type="entry name" value="METAL TRANSPORT SYSTEM MEMBRANE PROTEIN CT_070-RELATED"/>
    <property type="match status" value="1"/>
</dbReference>
<comment type="similarity">
    <text evidence="2 8">Belongs to the ABC-3 integral membrane protein family.</text>
</comment>
<dbReference type="Pfam" id="PF00950">
    <property type="entry name" value="ABC-3"/>
    <property type="match status" value="1"/>
</dbReference>
<evidence type="ECO:0000256" key="8">
    <source>
        <dbReference type="RuleBase" id="RU003943"/>
    </source>
</evidence>
<keyword evidence="10" id="KW-0732">Signal</keyword>
<keyword evidence="6 9" id="KW-1133">Transmembrane helix</keyword>
<evidence type="ECO:0000256" key="10">
    <source>
        <dbReference type="SAM" id="SignalP"/>
    </source>
</evidence>
<evidence type="ECO:0000256" key="6">
    <source>
        <dbReference type="ARBA" id="ARBA00022989"/>
    </source>
</evidence>
<evidence type="ECO:0000256" key="7">
    <source>
        <dbReference type="ARBA" id="ARBA00023136"/>
    </source>
</evidence>
<dbReference type="Gene3D" id="1.10.3470.10">
    <property type="entry name" value="ABC transporter involved in vitamin B12 uptake, BtuC"/>
    <property type="match status" value="1"/>
</dbReference>
<feature type="transmembrane region" description="Helical" evidence="9">
    <location>
        <begin position="245"/>
        <end position="265"/>
    </location>
</feature>
<evidence type="ECO:0000256" key="1">
    <source>
        <dbReference type="ARBA" id="ARBA00004651"/>
    </source>
</evidence>
<dbReference type="InterPro" id="IPR001626">
    <property type="entry name" value="ABC_TroCD"/>
</dbReference>